<dbReference type="OrthoDB" id="2454247at2"/>
<accession>A0A3A9KUD4</accession>
<gene>
    <name evidence="1" type="ORF">CR203_06885</name>
</gene>
<dbReference type="AlphaFoldDB" id="A0A3A9KUD4"/>
<evidence type="ECO:0000313" key="1">
    <source>
        <dbReference type="EMBL" id="RKL68206.1"/>
    </source>
</evidence>
<reference evidence="1 2" key="1">
    <citation type="submission" date="2017-10" db="EMBL/GenBank/DDBJ databases">
        <title>Bacillus sp. nov., a halophilic bacterium isolated from a Keqin Lake.</title>
        <authorList>
            <person name="Wang H."/>
        </authorList>
    </citation>
    <scope>NUCLEOTIDE SEQUENCE [LARGE SCALE GENOMIC DNA]</scope>
    <source>
        <strain evidence="1 2">KCTC 13187</strain>
    </source>
</reference>
<dbReference type="Pfam" id="PF11148">
    <property type="entry name" value="DUF2922"/>
    <property type="match status" value="1"/>
</dbReference>
<comment type="caution">
    <text evidence="1">The sequence shown here is derived from an EMBL/GenBank/DDBJ whole genome shotgun (WGS) entry which is preliminary data.</text>
</comment>
<name>A0A3A9KUD4_9BACI</name>
<proteinExistence type="predicted"/>
<organism evidence="1 2">
    <name type="scientific">Salipaludibacillus neizhouensis</name>
    <dbReference type="NCBI Taxonomy" id="885475"/>
    <lineage>
        <taxon>Bacteria</taxon>
        <taxon>Bacillati</taxon>
        <taxon>Bacillota</taxon>
        <taxon>Bacilli</taxon>
        <taxon>Bacillales</taxon>
        <taxon>Bacillaceae</taxon>
    </lineage>
</organism>
<dbReference type="RefSeq" id="WP_110938545.1">
    <property type="nucleotide sequence ID" value="NZ_KZ614147.1"/>
</dbReference>
<protein>
    <recommendedName>
        <fullName evidence="3">DUF2922 domain-containing protein</fullName>
    </recommendedName>
</protein>
<dbReference type="Proteomes" id="UP000281498">
    <property type="component" value="Unassembled WGS sequence"/>
</dbReference>
<evidence type="ECO:0008006" key="3">
    <source>
        <dbReference type="Google" id="ProtNLM"/>
    </source>
</evidence>
<dbReference type="InterPro" id="IPR021321">
    <property type="entry name" value="DUF2922"/>
</dbReference>
<sequence>MTKRLELLFTDTLKGNVTIGLDDPIEPVDAAAISSAMDIIIAQGALTSAKGDLVAKRGARLVERNVQTIEIDV</sequence>
<keyword evidence="2" id="KW-1185">Reference proteome</keyword>
<evidence type="ECO:0000313" key="2">
    <source>
        <dbReference type="Proteomes" id="UP000281498"/>
    </source>
</evidence>
<dbReference type="EMBL" id="PDOE01000002">
    <property type="protein sequence ID" value="RKL68206.1"/>
    <property type="molecule type" value="Genomic_DNA"/>
</dbReference>